<comment type="caution">
    <text evidence="6">The sequence shown here is derived from an EMBL/GenBank/DDBJ whole genome shotgun (WGS) entry which is preliminary data.</text>
</comment>
<dbReference type="RefSeq" id="XP_016643267.1">
    <property type="nucleotide sequence ID" value="XM_016787158.1"/>
</dbReference>
<evidence type="ECO:0000313" key="7">
    <source>
        <dbReference type="Proteomes" id="UP000028545"/>
    </source>
</evidence>
<protein>
    <submittedName>
        <fullName evidence="6">LysR family regulatory protein</fullName>
    </submittedName>
</protein>
<dbReference type="EMBL" id="JOWA01000093">
    <property type="protein sequence ID" value="KEZ43468.1"/>
    <property type="molecule type" value="Genomic_DNA"/>
</dbReference>
<sequence length="499" mass="56110">MGILFGNGKPQGPPIVASDKVVQLSEHDDTDVYRSIVLSLMLRFDDVLNPEKLHGALEKLLNRDGWRRIGKLEYHIPERYDENRPSFEYTHVQHGIPISEHPLGSQVPNGFTGDSPAILPSALHLVPLMRAPNAPRTLKDYLEYDRPQIHLYVISFTDATLVSFTFPHTLWDAMGMGEFLTAWTAVLAGRDHDVRPFHNYDTDPLKDMGRECKETHKLADQQLSILQLIVFGLRRWWDQMMFKEEGRIICIPKSYIQSLRETALGELKAGPSLRNDGGSEDELFLSDGDLLMSWIGRVVVKYTPLNPGQTVVLYNAFGMRPLLAEDVIPSTAAYVGNAVSAVYTLLRAGDISTRPFGFAATEARRSLTEQRTREQLEALTAMTRESIQKTGYPPLFGDGTMQLVIMTNWSKAKLFEMDFSPAVVSKANASPPEEGEETKKRGPVGRPSFIQPFGDSDYSVRYAFQVSGRDADGNYWLSAMLRKKSWAPLEEALKRGEMI</sequence>
<reference evidence="6 7" key="1">
    <citation type="journal article" date="2014" name="Genome Announc.">
        <title>Draft genome sequence of the pathogenic fungus Scedosporium apiospermum.</title>
        <authorList>
            <person name="Vandeputte P."/>
            <person name="Ghamrawi S."/>
            <person name="Rechenmann M."/>
            <person name="Iltis A."/>
            <person name="Giraud S."/>
            <person name="Fleury M."/>
            <person name="Thornton C."/>
            <person name="Delhaes L."/>
            <person name="Meyer W."/>
            <person name="Papon N."/>
            <person name="Bouchara J.P."/>
        </authorList>
    </citation>
    <scope>NUCLEOTIDE SEQUENCE [LARGE SCALE GENOMIC DNA]</scope>
    <source>
        <strain evidence="6 7">IHEM 14462</strain>
    </source>
</reference>
<dbReference type="AlphaFoldDB" id="A0A084G806"/>
<dbReference type="OrthoDB" id="21502at2759"/>
<evidence type="ECO:0000256" key="5">
    <source>
        <dbReference type="SAM" id="MobiDB-lite"/>
    </source>
</evidence>
<dbReference type="OMA" id="YCCRSIL"/>
<evidence type="ECO:0000256" key="3">
    <source>
        <dbReference type="ARBA" id="ARBA00022679"/>
    </source>
</evidence>
<gene>
    <name evidence="6" type="ORF">SAPIO_CDS4662</name>
</gene>
<dbReference type="GO" id="GO:0016746">
    <property type="term" value="F:acyltransferase activity"/>
    <property type="evidence" value="ECO:0007669"/>
    <property type="project" value="UniProtKB-KW"/>
</dbReference>
<dbReference type="GeneID" id="27723734"/>
<name>A0A084G806_PSEDA</name>
<dbReference type="VEuPathDB" id="FungiDB:SAPIO_CDS4662"/>
<comment type="pathway">
    <text evidence="1">Secondary metabolite biosynthesis.</text>
</comment>
<comment type="similarity">
    <text evidence="2">Belongs to the plant acyltransferase family.</text>
</comment>
<dbReference type="PANTHER" id="PTHR31896">
    <property type="entry name" value="FAMILY REGULATORY PROTEIN, PUTATIVE (AFU_ORTHOLOGUE AFUA_3G14730)-RELATED"/>
    <property type="match status" value="1"/>
</dbReference>
<evidence type="ECO:0000256" key="4">
    <source>
        <dbReference type="ARBA" id="ARBA00023315"/>
    </source>
</evidence>
<evidence type="ECO:0000256" key="2">
    <source>
        <dbReference type="ARBA" id="ARBA00009861"/>
    </source>
</evidence>
<keyword evidence="7" id="KW-1185">Reference proteome</keyword>
<dbReference type="InterPro" id="IPR023213">
    <property type="entry name" value="CAT-like_dom_sf"/>
</dbReference>
<keyword evidence="3" id="KW-0808">Transferase</keyword>
<dbReference type="HOGENOM" id="CLU_029797_2_1_1"/>
<dbReference type="InterPro" id="IPR051283">
    <property type="entry name" value="Sec_Metabolite_Acyltrans"/>
</dbReference>
<evidence type="ECO:0000313" key="6">
    <source>
        <dbReference type="EMBL" id="KEZ43468.1"/>
    </source>
</evidence>
<dbReference type="Pfam" id="PF02458">
    <property type="entry name" value="Transferase"/>
    <property type="match status" value="1"/>
</dbReference>
<proteinExistence type="inferred from homology"/>
<feature type="region of interest" description="Disordered" evidence="5">
    <location>
        <begin position="426"/>
        <end position="452"/>
    </location>
</feature>
<accession>A0A084G806</accession>
<dbReference type="KEGG" id="sapo:SAPIO_CDS4662"/>
<dbReference type="Proteomes" id="UP000028545">
    <property type="component" value="Unassembled WGS sequence"/>
</dbReference>
<dbReference type="PANTHER" id="PTHR31896:SF69">
    <property type="entry name" value="FAMILY REGULATORY PROTEIN, PUTATIVE (AFU_ORTHOLOGUE AFUA_3G14730)-RELATED"/>
    <property type="match status" value="1"/>
</dbReference>
<organism evidence="6 7">
    <name type="scientific">Pseudallescheria apiosperma</name>
    <name type="common">Scedosporium apiospermum</name>
    <dbReference type="NCBI Taxonomy" id="563466"/>
    <lineage>
        <taxon>Eukaryota</taxon>
        <taxon>Fungi</taxon>
        <taxon>Dikarya</taxon>
        <taxon>Ascomycota</taxon>
        <taxon>Pezizomycotina</taxon>
        <taxon>Sordariomycetes</taxon>
        <taxon>Hypocreomycetidae</taxon>
        <taxon>Microascales</taxon>
        <taxon>Microascaceae</taxon>
        <taxon>Scedosporium</taxon>
    </lineage>
</organism>
<keyword evidence="4" id="KW-0012">Acyltransferase</keyword>
<evidence type="ECO:0000256" key="1">
    <source>
        <dbReference type="ARBA" id="ARBA00005179"/>
    </source>
</evidence>
<dbReference type="Gene3D" id="3.30.559.10">
    <property type="entry name" value="Chloramphenicol acetyltransferase-like domain"/>
    <property type="match status" value="2"/>
</dbReference>